<dbReference type="GO" id="GO:0036424">
    <property type="term" value="F:L-phosphoserine phosphatase activity"/>
    <property type="evidence" value="ECO:0007669"/>
    <property type="project" value="InterPro"/>
</dbReference>
<dbReference type="EC" id="3.1.3.3" evidence="4"/>
<dbReference type="SFLD" id="SFLDF00029">
    <property type="entry name" value="phosphoserine_phosphatase"/>
    <property type="match status" value="1"/>
</dbReference>
<accession>A0A6N0JJY3</accession>
<organism evidence="15 17">
    <name type="scientific">Achromobacter denitrificans</name>
    <name type="common">Alcaligenes denitrificans</name>
    <dbReference type="NCBI Taxonomy" id="32002"/>
    <lineage>
        <taxon>Bacteria</taxon>
        <taxon>Pseudomonadati</taxon>
        <taxon>Pseudomonadota</taxon>
        <taxon>Betaproteobacteria</taxon>
        <taxon>Burkholderiales</taxon>
        <taxon>Alcaligenaceae</taxon>
        <taxon>Achromobacter</taxon>
    </lineage>
</organism>
<dbReference type="GO" id="GO:0000287">
    <property type="term" value="F:magnesium ion binding"/>
    <property type="evidence" value="ECO:0007669"/>
    <property type="project" value="TreeGrafter"/>
</dbReference>
<dbReference type="GO" id="GO:0005737">
    <property type="term" value="C:cytoplasm"/>
    <property type="evidence" value="ECO:0007669"/>
    <property type="project" value="TreeGrafter"/>
</dbReference>
<dbReference type="SFLD" id="SFLDG01129">
    <property type="entry name" value="C1.5:_HAD__Beta-PGM__Phosphata"/>
    <property type="match status" value="1"/>
</dbReference>
<dbReference type="PANTHER" id="PTHR43344">
    <property type="entry name" value="PHOSPHOSERINE PHOSPHATASE"/>
    <property type="match status" value="1"/>
</dbReference>
<keyword evidence="7" id="KW-0479">Metal-binding</keyword>
<dbReference type="Proteomes" id="UP000509782">
    <property type="component" value="Chromosome"/>
</dbReference>
<evidence type="ECO:0000256" key="5">
    <source>
        <dbReference type="ARBA" id="ARBA00015196"/>
    </source>
</evidence>
<keyword evidence="9" id="KW-0460">Magnesium</keyword>
<dbReference type="SFLD" id="SFLDG01136">
    <property type="entry name" value="C1.6:_Phosphoserine_Phosphatas"/>
    <property type="match status" value="1"/>
</dbReference>
<dbReference type="EMBL" id="CP054569">
    <property type="protein sequence ID" value="QKQ47363.1"/>
    <property type="molecule type" value="Genomic_DNA"/>
</dbReference>
<dbReference type="Pfam" id="PF12710">
    <property type="entry name" value="HAD"/>
    <property type="match status" value="1"/>
</dbReference>
<dbReference type="EMBL" id="CP154792">
    <property type="protein sequence ID" value="XAN18392.1"/>
    <property type="molecule type" value="Genomic_DNA"/>
</dbReference>
<reference evidence="16 18" key="2">
    <citation type="submission" date="2024-05" db="EMBL/GenBank/DDBJ databases">
        <title>Achromobacter denitrificans. BP1, complete genome.</title>
        <authorList>
            <person name="Zhang B."/>
        </authorList>
    </citation>
    <scope>NUCLEOTIDE SEQUENCE [LARGE SCALE GENOMIC DNA]</scope>
    <source>
        <strain evidence="16 18">BP1</strain>
    </source>
</reference>
<evidence type="ECO:0000313" key="17">
    <source>
        <dbReference type="Proteomes" id="UP000509782"/>
    </source>
</evidence>
<keyword evidence="10" id="KW-0718">Serine biosynthesis</keyword>
<dbReference type="Gene3D" id="3.40.50.1000">
    <property type="entry name" value="HAD superfamily/HAD-like"/>
    <property type="match status" value="1"/>
</dbReference>
<dbReference type="PANTHER" id="PTHR43344:SF2">
    <property type="entry name" value="PHOSPHOSERINE PHOSPHATASE"/>
    <property type="match status" value="1"/>
</dbReference>
<feature type="active site" description="Proton donor" evidence="14">
    <location>
        <position position="32"/>
    </location>
</feature>
<dbReference type="RefSeq" id="WP_125284930.1">
    <property type="nucleotide sequence ID" value="NZ_CP054569.1"/>
</dbReference>
<gene>
    <name evidence="15" type="primary">serB</name>
    <name evidence="16" type="ORF">AAIK43_10230</name>
    <name evidence="15" type="ORF">FOC81_11910</name>
</gene>
<dbReference type="NCBIfam" id="TIGR00338">
    <property type="entry name" value="serB"/>
    <property type="match status" value="1"/>
</dbReference>
<evidence type="ECO:0000256" key="8">
    <source>
        <dbReference type="ARBA" id="ARBA00022801"/>
    </source>
</evidence>
<keyword evidence="6" id="KW-0028">Amino-acid biosynthesis</keyword>
<dbReference type="CDD" id="cd07500">
    <property type="entry name" value="HAD_PSP"/>
    <property type="match status" value="1"/>
</dbReference>
<comment type="catalytic activity">
    <reaction evidence="12">
        <text>O-phospho-L-serine + H2O = L-serine + phosphate</text>
        <dbReference type="Rhea" id="RHEA:21208"/>
        <dbReference type="ChEBI" id="CHEBI:15377"/>
        <dbReference type="ChEBI" id="CHEBI:33384"/>
        <dbReference type="ChEBI" id="CHEBI:43474"/>
        <dbReference type="ChEBI" id="CHEBI:57524"/>
        <dbReference type="EC" id="3.1.3.3"/>
    </reaction>
</comment>
<evidence type="ECO:0000256" key="14">
    <source>
        <dbReference type="PIRSR" id="PIRSR604469-1"/>
    </source>
</evidence>
<evidence type="ECO:0000256" key="11">
    <source>
        <dbReference type="ARBA" id="ARBA00031693"/>
    </source>
</evidence>
<evidence type="ECO:0000313" key="15">
    <source>
        <dbReference type="EMBL" id="QKQ47363.1"/>
    </source>
</evidence>
<evidence type="ECO:0000256" key="6">
    <source>
        <dbReference type="ARBA" id="ARBA00022605"/>
    </source>
</evidence>
<reference evidence="15 17" key="1">
    <citation type="submission" date="2020-05" db="EMBL/GenBank/DDBJ databases">
        <title>FDA dAtabase for Regulatory Grade micrObial Sequences (FDA-ARGOS): Supporting development and validation of Infectious Disease Dx tests.</title>
        <authorList>
            <person name="Sproer C."/>
            <person name="Gronow S."/>
            <person name="Severitt S."/>
            <person name="Schroder I."/>
            <person name="Tallon L."/>
            <person name="Sadzewicz L."/>
            <person name="Zhao X."/>
            <person name="Vavikolanu K."/>
            <person name="Mehta A."/>
            <person name="Aluvathingal J."/>
            <person name="Nadendla S."/>
            <person name="Myers T."/>
            <person name="Yan Y."/>
            <person name="Sichtig H."/>
        </authorList>
    </citation>
    <scope>NUCLEOTIDE SEQUENCE [LARGE SCALE GENOMIC DNA]</scope>
    <source>
        <strain evidence="15 17">FDAARGOS_787</strain>
    </source>
</reference>
<comment type="cofactor">
    <cofactor evidence="1">
        <name>Mg(2+)</name>
        <dbReference type="ChEBI" id="CHEBI:18420"/>
    </cofactor>
</comment>
<evidence type="ECO:0000256" key="12">
    <source>
        <dbReference type="ARBA" id="ARBA00048138"/>
    </source>
</evidence>
<evidence type="ECO:0000256" key="1">
    <source>
        <dbReference type="ARBA" id="ARBA00001946"/>
    </source>
</evidence>
<dbReference type="SUPFAM" id="SSF56784">
    <property type="entry name" value="HAD-like"/>
    <property type="match status" value="1"/>
</dbReference>
<dbReference type="SFLD" id="SFLDS00003">
    <property type="entry name" value="Haloacid_Dehalogenase"/>
    <property type="match status" value="1"/>
</dbReference>
<dbReference type="AlphaFoldDB" id="A0A6N0JJY3"/>
<evidence type="ECO:0000256" key="3">
    <source>
        <dbReference type="ARBA" id="ARBA00009184"/>
    </source>
</evidence>
<evidence type="ECO:0000256" key="2">
    <source>
        <dbReference type="ARBA" id="ARBA00005135"/>
    </source>
</evidence>
<name>A0A6N0JJY3_ACHDE</name>
<dbReference type="InterPro" id="IPR050582">
    <property type="entry name" value="HAD-like_SerB"/>
</dbReference>
<dbReference type="GO" id="GO:0006564">
    <property type="term" value="P:L-serine biosynthetic process"/>
    <property type="evidence" value="ECO:0007669"/>
    <property type="project" value="UniProtKB-KW"/>
</dbReference>
<dbReference type="NCBIfam" id="TIGR01488">
    <property type="entry name" value="HAD-SF-IB"/>
    <property type="match status" value="1"/>
</dbReference>
<evidence type="ECO:0000313" key="16">
    <source>
        <dbReference type="EMBL" id="XAN18392.1"/>
    </source>
</evidence>
<feature type="active site" description="Nucleophile" evidence="14">
    <location>
        <position position="30"/>
    </location>
</feature>
<keyword evidence="18" id="KW-1185">Reference proteome</keyword>
<dbReference type="InterPro" id="IPR036412">
    <property type="entry name" value="HAD-like_sf"/>
</dbReference>
<dbReference type="OrthoDB" id="9792539at2"/>
<comment type="similarity">
    <text evidence="3">Belongs to the HAD-like hydrolase superfamily. SerB family.</text>
</comment>
<protein>
    <recommendedName>
        <fullName evidence="5">Phosphoserine phosphatase</fullName>
        <ecNumber evidence="4">3.1.3.3</ecNumber>
    </recommendedName>
    <alternativeName>
        <fullName evidence="11">O-phosphoserine phosphohydrolase</fullName>
    </alternativeName>
</protein>
<evidence type="ECO:0000256" key="9">
    <source>
        <dbReference type="ARBA" id="ARBA00022842"/>
    </source>
</evidence>
<dbReference type="InterPro" id="IPR023214">
    <property type="entry name" value="HAD_sf"/>
</dbReference>
<proteinExistence type="inferred from homology"/>
<dbReference type="Proteomes" id="UP001446337">
    <property type="component" value="Chromosome"/>
</dbReference>
<evidence type="ECO:0000313" key="18">
    <source>
        <dbReference type="Proteomes" id="UP001446337"/>
    </source>
</evidence>
<keyword evidence="8 15" id="KW-0378">Hydrolase</keyword>
<comment type="pathway">
    <text evidence="2">Amino-acid biosynthesis; L-serine biosynthesis; L-serine from 3-phospho-D-glycerate: step 3/3.</text>
</comment>
<comment type="catalytic activity">
    <reaction evidence="13">
        <text>O-phospho-D-serine + H2O = D-serine + phosphate</text>
        <dbReference type="Rhea" id="RHEA:24873"/>
        <dbReference type="ChEBI" id="CHEBI:15377"/>
        <dbReference type="ChEBI" id="CHEBI:35247"/>
        <dbReference type="ChEBI" id="CHEBI:43474"/>
        <dbReference type="ChEBI" id="CHEBI:58680"/>
        <dbReference type="EC" id="3.1.3.3"/>
    </reaction>
</comment>
<dbReference type="InterPro" id="IPR004469">
    <property type="entry name" value="PSP"/>
</dbReference>
<dbReference type="SFLD" id="SFLDG01137">
    <property type="entry name" value="C1.6.1:_Phosphoserine_Phosphat"/>
    <property type="match status" value="1"/>
</dbReference>
<evidence type="ECO:0000256" key="7">
    <source>
        <dbReference type="ARBA" id="ARBA00022723"/>
    </source>
</evidence>
<evidence type="ECO:0000256" key="10">
    <source>
        <dbReference type="ARBA" id="ARBA00023299"/>
    </source>
</evidence>
<dbReference type="UniPathway" id="UPA00135">
    <property type="reaction ID" value="UER00198"/>
</dbReference>
<evidence type="ECO:0000256" key="13">
    <source>
        <dbReference type="ARBA" id="ARBA00048523"/>
    </source>
</evidence>
<evidence type="ECO:0000256" key="4">
    <source>
        <dbReference type="ARBA" id="ARBA00012640"/>
    </source>
</evidence>
<sequence>MLLPNPTPGLHWRGIAPPLALSDYRVIAFDMDSTLISIETLDEMADLMGRKAEVAALTEAAMRGEIVDYKQSLRERVALLAGMPEAALDEVYEHRLRINPGAETLIAACKAEGLTCLLVTGGFTCFTDRLRARLGLDDVRANVLEVEDGRLTGRLLPQPWGDICDGEEKRRKLLEVCAALGVGPDRAIAVGDGANDLPMMRAAGLSVGYRAKPTVRQEVKVAIDEGGLDRLLELVRPRSCFPDV</sequence>